<dbReference type="EMBL" id="CP054698">
    <property type="protein sequence ID" value="QMS91266.1"/>
    <property type="molecule type" value="Genomic_DNA"/>
</dbReference>
<gene>
    <name evidence="1" type="ORF">HUN01_28085</name>
</gene>
<reference evidence="2" key="1">
    <citation type="submission" date="2020-06" db="EMBL/GenBank/DDBJ databases">
        <title>Nostoc edaphicum CCNP1411 genome.</title>
        <authorList>
            <person name="Fidor A."/>
            <person name="Grabski M."/>
            <person name="Gawor J."/>
            <person name="Gromadka R."/>
            <person name="Wegrzyn G."/>
            <person name="Mazur-Marzec H."/>
        </authorList>
    </citation>
    <scope>NUCLEOTIDE SEQUENCE [LARGE SCALE GENOMIC DNA]</scope>
    <source>
        <strain evidence="2">CCNP1411</strain>
    </source>
</reference>
<sequence length="101" mass="11490">MVVFFPVPSTQSPVPNPQSQFCAIQRQLWQYGKKLKNLETSKDVFPCQAELSTRRSGLFCALSLQIGKLKSPKQMVMFINQPLLSESTLRGFCCTIPLHYH</sequence>
<accession>A0A7D7R813</accession>
<name>A0A7D7R813_9NOSO</name>
<organism evidence="1 2">
    <name type="scientific">Nostoc edaphicum CCNP1411</name>
    <dbReference type="NCBI Taxonomy" id="1472755"/>
    <lineage>
        <taxon>Bacteria</taxon>
        <taxon>Bacillati</taxon>
        <taxon>Cyanobacteriota</taxon>
        <taxon>Cyanophyceae</taxon>
        <taxon>Nostocales</taxon>
        <taxon>Nostocaceae</taxon>
        <taxon>Nostoc</taxon>
    </lineage>
</organism>
<evidence type="ECO:0000313" key="2">
    <source>
        <dbReference type="Proteomes" id="UP000514713"/>
    </source>
</evidence>
<protein>
    <submittedName>
        <fullName evidence="1">Uncharacterized protein</fullName>
    </submittedName>
</protein>
<dbReference type="RefSeq" id="WP_181928912.1">
    <property type="nucleotide sequence ID" value="NZ_CP054698.1"/>
</dbReference>
<proteinExistence type="predicted"/>
<evidence type="ECO:0000313" key="1">
    <source>
        <dbReference type="EMBL" id="QMS91266.1"/>
    </source>
</evidence>
<dbReference type="KEGG" id="ned:HUN01_28085"/>
<dbReference type="AlphaFoldDB" id="A0A7D7R813"/>
<keyword evidence="2" id="KW-1185">Reference proteome</keyword>
<dbReference type="Proteomes" id="UP000514713">
    <property type="component" value="Chromosome"/>
</dbReference>